<name>A0A6A4CFI2_9STRA</name>
<keyword evidence="2" id="KW-1185">Reference proteome</keyword>
<evidence type="ECO:0000313" key="2">
    <source>
        <dbReference type="Proteomes" id="UP000434957"/>
    </source>
</evidence>
<accession>A0A6A4CFI2</accession>
<reference evidence="1 2" key="1">
    <citation type="submission" date="2018-08" db="EMBL/GenBank/DDBJ databases">
        <title>Genomic investigation of the strawberry pathogen Phytophthora fragariae indicates pathogenicity is determined by transcriptional variation in three key races.</title>
        <authorList>
            <person name="Adams T.M."/>
            <person name="Armitage A.D."/>
            <person name="Sobczyk M.K."/>
            <person name="Bates H.J."/>
            <person name="Dunwell J.M."/>
            <person name="Nellist C.F."/>
            <person name="Harrison R.J."/>
        </authorList>
    </citation>
    <scope>NUCLEOTIDE SEQUENCE [LARGE SCALE GENOMIC DNA]</scope>
    <source>
        <strain evidence="1 2">SCRP333</strain>
    </source>
</reference>
<gene>
    <name evidence="1" type="ORF">PR003_g25276</name>
</gene>
<comment type="caution">
    <text evidence="1">The sequence shown here is derived from an EMBL/GenBank/DDBJ whole genome shotgun (WGS) entry which is preliminary data.</text>
</comment>
<evidence type="ECO:0000313" key="1">
    <source>
        <dbReference type="EMBL" id="KAE9290489.1"/>
    </source>
</evidence>
<protein>
    <submittedName>
        <fullName evidence="1">Uncharacterized protein</fullName>
    </submittedName>
</protein>
<proteinExistence type="predicted"/>
<dbReference type="AlphaFoldDB" id="A0A6A4CFI2"/>
<dbReference type="EMBL" id="QXFT01003000">
    <property type="protein sequence ID" value="KAE9290489.1"/>
    <property type="molecule type" value="Genomic_DNA"/>
</dbReference>
<sequence length="189" mass="21071">MATHPTFYFGSLKPYRPAGLLSLRSRLRRRVLTEGVRHHPIELFRGNLGRSRNWSWSRQAACLSRLQAAHTVIQSPNPVEVLAQTFAHRSIALLALRTPVPQAGNLVTGRSLTRSRRTSKSQRTFWSLSTRTSTSSTKRGHVCQLAIQQPLTSLHISQEALQIRVRASRVTLHSLVGHHSAAGFAASAW</sequence>
<dbReference type="Proteomes" id="UP000434957">
    <property type="component" value="Unassembled WGS sequence"/>
</dbReference>
<organism evidence="1 2">
    <name type="scientific">Phytophthora rubi</name>
    <dbReference type="NCBI Taxonomy" id="129364"/>
    <lineage>
        <taxon>Eukaryota</taxon>
        <taxon>Sar</taxon>
        <taxon>Stramenopiles</taxon>
        <taxon>Oomycota</taxon>
        <taxon>Peronosporomycetes</taxon>
        <taxon>Peronosporales</taxon>
        <taxon>Peronosporaceae</taxon>
        <taxon>Phytophthora</taxon>
    </lineage>
</organism>